<dbReference type="PANTHER" id="PTHR44688:SF16">
    <property type="entry name" value="DNA-BINDING TRANSCRIPTIONAL ACTIVATOR DEVR_DOSR"/>
    <property type="match status" value="1"/>
</dbReference>
<dbReference type="PRINTS" id="PR00038">
    <property type="entry name" value="HTHLUXR"/>
</dbReference>
<keyword evidence="2" id="KW-0238">DNA-binding</keyword>
<evidence type="ECO:0000313" key="5">
    <source>
        <dbReference type="EMBL" id="AAZ96304.1"/>
    </source>
</evidence>
<accession>Q3SLU9</accession>
<dbReference type="HOGENOM" id="CLU_072786_3_0_4"/>
<dbReference type="CDD" id="cd06170">
    <property type="entry name" value="LuxR_C_like"/>
    <property type="match status" value="1"/>
</dbReference>
<dbReference type="NCBIfam" id="TIGR03020">
    <property type="entry name" value="EpsA"/>
    <property type="match status" value="1"/>
</dbReference>
<dbReference type="Proteomes" id="UP000008291">
    <property type="component" value="Chromosome"/>
</dbReference>
<dbReference type="InterPro" id="IPR016032">
    <property type="entry name" value="Sig_transdc_resp-reg_C-effctor"/>
</dbReference>
<dbReference type="InterPro" id="IPR036388">
    <property type="entry name" value="WH-like_DNA-bd_sf"/>
</dbReference>
<evidence type="ECO:0000313" key="6">
    <source>
        <dbReference type="Proteomes" id="UP000008291"/>
    </source>
</evidence>
<evidence type="ECO:0000259" key="4">
    <source>
        <dbReference type="PROSITE" id="PS50043"/>
    </source>
</evidence>
<gene>
    <name evidence="5" type="ordered locus">Tbd_0351</name>
</gene>
<dbReference type="DNASU" id="3672137"/>
<reference evidence="5 6" key="1">
    <citation type="journal article" date="2006" name="J. Bacteriol.">
        <title>The genome sequence of the obligately chemolithoautotrophic, facultatively anaerobic bacterium Thiobacillus denitrificans.</title>
        <authorList>
            <person name="Beller H.R."/>
            <person name="Chain P.S."/>
            <person name="Letain T.E."/>
            <person name="Chakicherla A."/>
            <person name="Larimer F.W."/>
            <person name="Richardson P.M."/>
            <person name="Coleman M.A."/>
            <person name="Wood A.P."/>
            <person name="Kelly D.P."/>
        </authorList>
    </citation>
    <scope>NUCLEOTIDE SEQUENCE [LARGE SCALE GENOMIC DNA]</scope>
    <source>
        <strain evidence="5 6">ATCC 25259</strain>
    </source>
</reference>
<organism evidence="5 6">
    <name type="scientific">Thiobacillus denitrificans (strain ATCC 25259 / T1)</name>
    <dbReference type="NCBI Taxonomy" id="292415"/>
    <lineage>
        <taxon>Bacteria</taxon>
        <taxon>Pseudomonadati</taxon>
        <taxon>Pseudomonadota</taxon>
        <taxon>Betaproteobacteria</taxon>
        <taxon>Nitrosomonadales</taxon>
        <taxon>Thiobacillaceae</taxon>
        <taxon>Thiobacillus</taxon>
    </lineage>
</organism>
<evidence type="ECO:0000256" key="1">
    <source>
        <dbReference type="ARBA" id="ARBA00023015"/>
    </source>
</evidence>
<dbReference type="Pfam" id="PF00196">
    <property type="entry name" value="GerE"/>
    <property type="match status" value="1"/>
</dbReference>
<dbReference type="KEGG" id="tbd:Tbd_0351"/>
<dbReference type="eggNOG" id="COG2197">
    <property type="taxonomic scope" value="Bacteria"/>
</dbReference>
<dbReference type="OrthoDB" id="135231at2"/>
<evidence type="ECO:0000256" key="2">
    <source>
        <dbReference type="ARBA" id="ARBA00023125"/>
    </source>
</evidence>
<feature type="domain" description="HTH luxR-type" evidence="4">
    <location>
        <begin position="182"/>
        <end position="247"/>
    </location>
</feature>
<keyword evidence="3" id="KW-0804">Transcription</keyword>
<dbReference type="Gene3D" id="1.10.10.10">
    <property type="entry name" value="Winged helix-like DNA-binding domain superfamily/Winged helix DNA-binding domain"/>
    <property type="match status" value="1"/>
</dbReference>
<dbReference type="EMBL" id="CP000116">
    <property type="protein sequence ID" value="AAZ96304.1"/>
    <property type="molecule type" value="Genomic_DNA"/>
</dbReference>
<dbReference type="PANTHER" id="PTHR44688">
    <property type="entry name" value="DNA-BINDING TRANSCRIPTIONAL ACTIVATOR DEVR_DOSR"/>
    <property type="match status" value="1"/>
</dbReference>
<sequence length="258" mass="29320">MNNAIELGDEDCGHLARILLASRRVNLRHNFFSWVHGPVQSLIPHEILLCGIADEGGYLLHQRFTACRYFKDDHYHRVIHPADGLIHQLTHEWGAKREPRLIAALTDDPDGWHRRLLDLELKNLAFHGLCRVDGQMWGYASFSRLRVPFDARLALFMELLLPHLLVTLARVLANEARTRSLGDRHAGLITAREAEVLAWVRDGKTNEEIAAILGLSMLTVKNHLRHAMQKLVVRTRGQAVARAIALGFLRAQSSRRPE</sequence>
<dbReference type="STRING" id="292415.Tbd_0351"/>
<dbReference type="PROSITE" id="PS00622">
    <property type="entry name" value="HTH_LUXR_1"/>
    <property type="match status" value="1"/>
</dbReference>
<protein>
    <submittedName>
        <fullName evidence="5">Transcriptional Regulator, LuxR family</fullName>
    </submittedName>
</protein>
<dbReference type="PROSITE" id="PS50043">
    <property type="entry name" value="HTH_LUXR_2"/>
    <property type="match status" value="1"/>
</dbReference>
<dbReference type="GO" id="GO:0003677">
    <property type="term" value="F:DNA binding"/>
    <property type="evidence" value="ECO:0007669"/>
    <property type="project" value="UniProtKB-KW"/>
</dbReference>
<dbReference type="InterPro" id="IPR017470">
    <property type="entry name" value="Tscrpt_reg_EpsA"/>
</dbReference>
<proteinExistence type="predicted"/>
<keyword evidence="6" id="KW-1185">Reference proteome</keyword>
<dbReference type="SUPFAM" id="SSF46894">
    <property type="entry name" value="C-terminal effector domain of the bipartite response regulators"/>
    <property type="match status" value="1"/>
</dbReference>
<dbReference type="GO" id="GO:0006355">
    <property type="term" value="P:regulation of DNA-templated transcription"/>
    <property type="evidence" value="ECO:0007669"/>
    <property type="project" value="InterPro"/>
</dbReference>
<evidence type="ECO:0000256" key="3">
    <source>
        <dbReference type="ARBA" id="ARBA00023163"/>
    </source>
</evidence>
<name>Q3SLU9_THIDA</name>
<dbReference type="InterPro" id="IPR000792">
    <property type="entry name" value="Tscrpt_reg_LuxR_C"/>
</dbReference>
<dbReference type="AlphaFoldDB" id="Q3SLU9"/>
<dbReference type="SMART" id="SM00421">
    <property type="entry name" value="HTH_LUXR"/>
    <property type="match status" value="1"/>
</dbReference>
<keyword evidence="1" id="KW-0805">Transcription regulation</keyword>